<dbReference type="EMBL" id="CP017637">
    <property type="protein sequence ID" value="APG13334.1"/>
    <property type="molecule type" value="Genomic_DNA"/>
</dbReference>
<dbReference type="AlphaFoldDB" id="A0A1L3FJ67"/>
<keyword evidence="1" id="KW-0812">Transmembrane</keyword>
<evidence type="ECO:0000313" key="3">
    <source>
        <dbReference type="Proteomes" id="UP000181962"/>
    </source>
</evidence>
<protein>
    <submittedName>
        <fullName evidence="2">Uncharacterized protein</fullName>
    </submittedName>
</protein>
<dbReference type="Proteomes" id="UP000181962">
    <property type="component" value="Chromosome"/>
</dbReference>
<keyword evidence="1" id="KW-1133">Transmembrane helix</keyword>
<evidence type="ECO:0000313" key="2">
    <source>
        <dbReference type="EMBL" id="APG13334.1"/>
    </source>
</evidence>
<sequence length="108" mass="12160">MAEVLKQAAHTLAQPPGAGLRGARLLQTRGFLFLALTLIISLTIVHGSLWVRGIRPSPRTSLWEHLIWEVLPRDDQQRQYLKQRFFTMIVVLPVVAFAVHALLEKLAG</sequence>
<feature type="transmembrane region" description="Helical" evidence="1">
    <location>
        <begin position="30"/>
        <end position="51"/>
    </location>
</feature>
<reference evidence="2 3" key="1">
    <citation type="submission" date="2016-11" db="EMBL/GenBank/DDBJ databases">
        <title>Complete Genome Sequence of Bradyrhizobium sp. strain J5, an isolated from soybean nodule in Hokkaido.</title>
        <authorList>
            <person name="Kanehara K."/>
        </authorList>
    </citation>
    <scope>NUCLEOTIDE SEQUENCE [LARGE SCALE GENOMIC DNA]</scope>
    <source>
        <strain evidence="2 3">J5</strain>
    </source>
</reference>
<accession>A0A1L3FJ67</accession>
<feature type="transmembrane region" description="Helical" evidence="1">
    <location>
        <begin position="85"/>
        <end position="103"/>
    </location>
</feature>
<proteinExistence type="predicted"/>
<name>A0A1L3FJ67_BRAJP</name>
<organism evidence="2 3">
    <name type="scientific">Bradyrhizobium japonicum</name>
    <dbReference type="NCBI Taxonomy" id="375"/>
    <lineage>
        <taxon>Bacteria</taxon>
        <taxon>Pseudomonadati</taxon>
        <taxon>Pseudomonadota</taxon>
        <taxon>Alphaproteobacteria</taxon>
        <taxon>Hyphomicrobiales</taxon>
        <taxon>Nitrobacteraceae</taxon>
        <taxon>Bradyrhizobium</taxon>
    </lineage>
</organism>
<evidence type="ECO:0000256" key="1">
    <source>
        <dbReference type="SAM" id="Phobius"/>
    </source>
</evidence>
<keyword evidence="1" id="KW-0472">Membrane</keyword>
<gene>
    <name evidence="2" type="ORF">BKD09_33790</name>
</gene>